<feature type="region of interest" description="Disordered" evidence="1">
    <location>
        <begin position="52"/>
        <end position="84"/>
    </location>
</feature>
<accession>A0A1U8AMJ1</accession>
<dbReference type="eggNOG" id="KOG2338">
    <property type="taxonomic scope" value="Eukaryota"/>
</dbReference>
<dbReference type="PANTHER" id="PTHR12121">
    <property type="entry name" value="CARBON CATABOLITE REPRESSOR PROTEIN 4"/>
    <property type="match status" value="1"/>
</dbReference>
<name>A0A1U8AMJ1_NELNU</name>
<dbReference type="Gene3D" id="3.60.10.10">
    <property type="entry name" value="Endonuclease/exonuclease/phosphatase"/>
    <property type="match status" value="1"/>
</dbReference>
<dbReference type="InterPro" id="IPR050410">
    <property type="entry name" value="CCR4/nocturin_mRNA_transcr"/>
</dbReference>
<dbReference type="STRING" id="4432.A0A1U8AMJ1"/>
<proteinExistence type="predicted"/>
<evidence type="ECO:0000313" key="2">
    <source>
        <dbReference type="Proteomes" id="UP000189703"/>
    </source>
</evidence>
<keyword evidence="2" id="KW-1185">Reference proteome</keyword>
<dbReference type="GO" id="GO:0003824">
    <property type="term" value="F:catalytic activity"/>
    <property type="evidence" value="ECO:0007669"/>
    <property type="project" value="InterPro"/>
</dbReference>
<dbReference type="InterPro" id="IPR005135">
    <property type="entry name" value="Endo/exonuclease/phosphatase"/>
</dbReference>
<dbReference type="OrthoDB" id="428734at2759"/>
<dbReference type="SUPFAM" id="SSF56219">
    <property type="entry name" value="DNase I-like"/>
    <property type="match status" value="1"/>
</dbReference>
<organism evidence="2 3">
    <name type="scientific">Nelumbo nucifera</name>
    <name type="common">Sacred lotus</name>
    <dbReference type="NCBI Taxonomy" id="4432"/>
    <lineage>
        <taxon>Eukaryota</taxon>
        <taxon>Viridiplantae</taxon>
        <taxon>Streptophyta</taxon>
        <taxon>Embryophyta</taxon>
        <taxon>Tracheophyta</taxon>
        <taxon>Spermatophyta</taxon>
        <taxon>Magnoliopsida</taxon>
        <taxon>Proteales</taxon>
        <taxon>Nelumbonaceae</taxon>
        <taxon>Nelumbo</taxon>
    </lineage>
</organism>
<dbReference type="Pfam" id="PF03372">
    <property type="entry name" value="Exo_endo_phos"/>
    <property type="match status" value="1"/>
</dbReference>
<dbReference type="Proteomes" id="UP000189703">
    <property type="component" value="Unplaced"/>
</dbReference>
<feature type="compositionally biased region" description="Basic residues" evidence="1">
    <location>
        <begin position="71"/>
        <end position="84"/>
    </location>
</feature>
<evidence type="ECO:0000313" key="3">
    <source>
        <dbReference type="RefSeq" id="XP_010263633.1"/>
    </source>
</evidence>
<protein>
    <submittedName>
        <fullName evidence="3">Carbon catabolite repressor protein 4 homolog 5 isoform X1</fullName>
    </submittedName>
</protein>
<dbReference type="OMA" id="YIWHTED"/>
<feature type="region of interest" description="Disordered" evidence="1">
    <location>
        <begin position="1"/>
        <end position="21"/>
    </location>
</feature>
<dbReference type="AlphaFoldDB" id="A0A1U8AMJ1"/>
<dbReference type="GO" id="GO:0003730">
    <property type="term" value="F:mRNA 3'-UTR binding"/>
    <property type="evidence" value="ECO:0000318"/>
    <property type="project" value="GO_Central"/>
</dbReference>
<dbReference type="PANTHER" id="PTHR12121:SF74">
    <property type="entry name" value="CARBON CATABOLITE REPRESSOR PROTEIN 4 HOMOLOG 5"/>
    <property type="match status" value="1"/>
</dbReference>
<dbReference type="RefSeq" id="XP_010263633.1">
    <property type="nucleotide sequence ID" value="XM_010265331.2"/>
</dbReference>
<dbReference type="GeneID" id="104601841"/>
<sequence>MSTERWPVSGQSKHEGSPLIRPISRIKRRRLASLESEAHVHCLSLHQISSRDEYLPSPSGRNVKLSSVRQVRNRKRRSSRSKKRTKDGYRKWVFSSHDCSRYKDKVVVVSYNILGVENVLKHPDLYPQVPPQFLNWEWRKKLIRKELNHYMPSIVCLQEVDRFNDLSDLLQKDGFRGVYKARTGEACDGCALFWKEELFTLLHEENIEFQKFGLRDNVAQLCVLKMNNHCSSSHHGSEAQASETSPARSLLVGNIHMLFNPNRGDIKLGQIRLFLDNAHRISQEWGNIPVVIAGDLNSIPQSAIYRFLDSSELDILLHDRRKISGQVEYPIGLKHFKTQREDSYRPLRYRWSQEEIRLATGCDGITHLRHHLKLSSVYRGVAGSCRTRDSNEEPLATSYHSKFMGTVDYIWHSRELIPVGVIETLPVNILRETGGLPSEKWGSDHLALVCELAFADNSNWP</sequence>
<dbReference type="FunCoup" id="A0A1U8AMJ1">
    <property type="interactions" value="3299"/>
</dbReference>
<dbReference type="FunFam" id="3.60.10.10:FF:000080">
    <property type="entry name" value="Carbon catabolite repressor protein 4 homolog 3"/>
    <property type="match status" value="1"/>
</dbReference>
<reference evidence="3" key="1">
    <citation type="submission" date="2025-08" db="UniProtKB">
        <authorList>
            <consortium name="RefSeq"/>
        </authorList>
    </citation>
    <scope>IDENTIFICATION</scope>
</reference>
<dbReference type="KEGG" id="nnu:104601841"/>
<evidence type="ECO:0000256" key="1">
    <source>
        <dbReference type="SAM" id="MobiDB-lite"/>
    </source>
</evidence>
<dbReference type="InterPro" id="IPR036691">
    <property type="entry name" value="Endo/exonu/phosph_ase_sf"/>
</dbReference>
<gene>
    <name evidence="3" type="primary">LOC104601841</name>
</gene>